<name>K4KK40_SIMAS</name>
<accession>K4KK40</accession>
<dbReference type="InterPro" id="IPR007497">
    <property type="entry name" value="SIMPL/DUF541"/>
</dbReference>
<dbReference type="Pfam" id="PF04402">
    <property type="entry name" value="SIMPL"/>
    <property type="match status" value="1"/>
</dbReference>
<reference evidence="1 2" key="1">
    <citation type="journal article" date="2013" name="Genome Announc.">
        <title>Complete genome sequence of Simiduia agarivorans SA1(T), a marine bacterium able to degrade a variety of polysaccharides.</title>
        <authorList>
            <person name="Lin S.Y."/>
            <person name="Shieh W.Y."/>
            <person name="Chen J.S."/>
            <person name="Tang S.L."/>
        </authorList>
    </citation>
    <scope>NUCLEOTIDE SEQUENCE [LARGE SCALE GENOMIC DNA]</scope>
    <source>
        <strain evidence="2">DSM 21679 / JCM 13881 / BCRC 17597 / SA1</strain>
    </source>
</reference>
<dbReference type="eggNOG" id="COG2859">
    <property type="taxonomic scope" value="Bacteria"/>
</dbReference>
<dbReference type="Gene3D" id="3.30.70.2970">
    <property type="entry name" value="Protein of unknown function (DUF541), domain 2"/>
    <property type="match status" value="1"/>
</dbReference>
<dbReference type="GO" id="GO:0006974">
    <property type="term" value="P:DNA damage response"/>
    <property type="evidence" value="ECO:0007669"/>
    <property type="project" value="TreeGrafter"/>
</dbReference>
<keyword evidence="2" id="KW-1185">Reference proteome</keyword>
<dbReference type="KEGG" id="saga:M5M_10945"/>
<evidence type="ECO:0000313" key="1">
    <source>
        <dbReference type="EMBL" id="AFU99366.2"/>
    </source>
</evidence>
<evidence type="ECO:0000313" key="2">
    <source>
        <dbReference type="Proteomes" id="UP000000466"/>
    </source>
</evidence>
<dbReference type="PIRSF" id="PIRSF029033">
    <property type="entry name" value="UCP029033"/>
    <property type="match status" value="1"/>
</dbReference>
<dbReference type="AlphaFoldDB" id="K4KK40"/>
<dbReference type="PANTHER" id="PTHR34387">
    <property type="entry name" value="SLR1258 PROTEIN"/>
    <property type="match status" value="1"/>
</dbReference>
<dbReference type="InterPro" id="IPR016907">
    <property type="entry name" value="UCP029033"/>
</dbReference>
<gene>
    <name evidence="1" type="ordered locus">M5M_10945</name>
</gene>
<dbReference type="HOGENOM" id="CLU_077423_1_0_6"/>
<proteinExistence type="predicted"/>
<organism evidence="1 2">
    <name type="scientific">Simiduia agarivorans (strain DSM 21679 / JCM 13881 / BCRC 17597 / SA1)</name>
    <dbReference type="NCBI Taxonomy" id="1117647"/>
    <lineage>
        <taxon>Bacteria</taxon>
        <taxon>Pseudomonadati</taxon>
        <taxon>Pseudomonadota</taxon>
        <taxon>Gammaproteobacteria</taxon>
        <taxon>Cellvibrionales</taxon>
        <taxon>Cellvibrionaceae</taxon>
        <taxon>Simiduia</taxon>
    </lineage>
</organism>
<dbReference type="OrthoDB" id="9806540at2"/>
<sequence length="235" mass="25965">MEKIVSAVFIAAGLAFAGFFVSETLYKSNVAVNTADVKGLAERRVMADKAYWSIEYSVTGKTKSDIPDLYTQSEKNREKIVALLQDAGFDAAEIKPGIVRYYKNEFRDENQKLVDESHLLVGEIEVETSKVKLVADGRNKLNRLVAEGMDLQNNAPAYHFTQLNDIKPDMLKEATSNAKIAAAEFAAIAGVKVGGIRSARQGGFEIRDVGENYGDTKKLEKDVRVVTTVTFFLED</sequence>
<dbReference type="Proteomes" id="UP000000466">
    <property type="component" value="Chromosome"/>
</dbReference>
<evidence type="ECO:0008006" key="3">
    <source>
        <dbReference type="Google" id="ProtNLM"/>
    </source>
</evidence>
<dbReference type="InterPro" id="IPR052022">
    <property type="entry name" value="26kDa_periplasmic_antigen"/>
</dbReference>
<dbReference type="Gene3D" id="3.30.110.170">
    <property type="entry name" value="Protein of unknown function (DUF541), domain 1"/>
    <property type="match status" value="1"/>
</dbReference>
<dbReference type="RefSeq" id="WP_016389354.1">
    <property type="nucleotide sequence ID" value="NC_018868.3"/>
</dbReference>
<dbReference type="PANTHER" id="PTHR34387:SF2">
    <property type="entry name" value="SLR1258 PROTEIN"/>
    <property type="match status" value="1"/>
</dbReference>
<dbReference type="STRING" id="1117647.M5M_10945"/>
<protein>
    <recommendedName>
        <fullName evidence="3">Periplasmic protein</fullName>
    </recommendedName>
</protein>
<dbReference type="EMBL" id="CP003746">
    <property type="protein sequence ID" value="AFU99366.2"/>
    <property type="molecule type" value="Genomic_DNA"/>
</dbReference>